<dbReference type="InterPro" id="IPR000086">
    <property type="entry name" value="NUDIX_hydrolase_dom"/>
</dbReference>
<accession>A0A814ZE66</accession>
<protein>
    <recommendedName>
        <fullName evidence="2">Nudix hydrolase domain-containing protein</fullName>
    </recommendedName>
</protein>
<keyword evidence="5" id="KW-1185">Reference proteome</keyword>
<evidence type="ECO:0000256" key="1">
    <source>
        <dbReference type="ARBA" id="ARBA00022801"/>
    </source>
</evidence>
<feature type="non-terminal residue" evidence="3">
    <location>
        <position position="1"/>
    </location>
</feature>
<sequence length="392" mass="44996">HFYFIAFSSTKTMSNPPLEIVALYAEYNNSELVQVQSMLKADYPDIILHHCLTVKDAIKKINSTISTSITEICPRPFVVLTKLGQTDEDAGHILIKTIRKFDKRIFIILHSHKASNDPDLRYHFASMGTSMITEHITQIQNVLKTLISLIKLTVHSLNTSQTYTCPICQWPMSFDQLYDHIPLYHTNDTSIRSAQCIICQRNVRNYPVHLREDHTELHSNKAIFNTSAKERVAAPLYAFSLVVCQRKSDQKFLVVQESGAQGFWLPGGRVELGEHLIYAAKRETFEEAGVKVNICGLLRFEYTPSHNSNRLRVIFYAEPENENDCDAKTIPDYESYMLHDLSFPSYGAMWVTYEQIEECSNKGQLRSQEPLKWFLYIKNGGLIHPLSILNKE</sequence>
<dbReference type="EMBL" id="CAJOBC010010737">
    <property type="protein sequence ID" value="CAF4004982.1"/>
    <property type="molecule type" value="Genomic_DNA"/>
</dbReference>
<dbReference type="InterPro" id="IPR051325">
    <property type="entry name" value="Nudix_hydrolase_domain"/>
</dbReference>
<dbReference type="Gene3D" id="3.90.79.10">
    <property type="entry name" value="Nucleoside Triphosphate Pyrophosphohydrolase"/>
    <property type="match status" value="1"/>
</dbReference>
<gene>
    <name evidence="3" type="ORF">GPM918_LOCUS25688</name>
    <name evidence="4" type="ORF">SRO942_LOCUS25715</name>
</gene>
<evidence type="ECO:0000313" key="3">
    <source>
        <dbReference type="EMBL" id="CAF1241662.1"/>
    </source>
</evidence>
<dbReference type="AlphaFoldDB" id="A0A814ZE66"/>
<comment type="caution">
    <text evidence="3">The sequence shown here is derived from an EMBL/GenBank/DDBJ whole genome shotgun (WGS) entry which is preliminary data.</text>
</comment>
<dbReference type="PROSITE" id="PS00893">
    <property type="entry name" value="NUDIX_BOX"/>
    <property type="match status" value="1"/>
</dbReference>
<dbReference type="GO" id="GO:0004081">
    <property type="term" value="F:bis(5'-nucleosyl)-tetraphosphatase (asymmetrical) activity"/>
    <property type="evidence" value="ECO:0007669"/>
    <property type="project" value="TreeGrafter"/>
</dbReference>
<dbReference type="InterPro" id="IPR015797">
    <property type="entry name" value="NUDIX_hydrolase-like_dom_sf"/>
</dbReference>
<dbReference type="Proteomes" id="UP000681722">
    <property type="component" value="Unassembled WGS sequence"/>
</dbReference>
<dbReference type="SUPFAM" id="SSF55811">
    <property type="entry name" value="Nudix"/>
    <property type="match status" value="1"/>
</dbReference>
<evidence type="ECO:0000313" key="4">
    <source>
        <dbReference type="EMBL" id="CAF4004982.1"/>
    </source>
</evidence>
<evidence type="ECO:0000313" key="5">
    <source>
        <dbReference type="Proteomes" id="UP000663829"/>
    </source>
</evidence>
<dbReference type="PANTHER" id="PTHR21340:SF0">
    <property type="entry name" value="BIS(5'-NUCLEOSYL)-TETRAPHOSPHATASE [ASYMMETRICAL]"/>
    <property type="match status" value="1"/>
</dbReference>
<feature type="domain" description="Nudix hydrolase" evidence="2">
    <location>
        <begin position="234"/>
        <end position="376"/>
    </location>
</feature>
<evidence type="ECO:0000259" key="2">
    <source>
        <dbReference type="PROSITE" id="PS51462"/>
    </source>
</evidence>
<organism evidence="3 5">
    <name type="scientific">Didymodactylos carnosus</name>
    <dbReference type="NCBI Taxonomy" id="1234261"/>
    <lineage>
        <taxon>Eukaryota</taxon>
        <taxon>Metazoa</taxon>
        <taxon>Spiralia</taxon>
        <taxon>Gnathifera</taxon>
        <taxon>Rotifera</taxon>
        <taxon>Eurotatoria</taxon>
        <taxon>Bdelloidea</taxon>
        <taxon>Philodinida</taxon>
        <taxon>Philodinidae</taxon>
        <taxon>Didymodactylos</taxon>
    </lineage>
</organism>
<dbReference type="InterPro" id="IPR020084">
    <property type="entry name" value="NUDIX_hydrolase_CS"/>
</dbReference>
<proteinExistence type="predicted"/>
<dbReference type="PANTHER" id="PTHR21340">
    <property type="entry name" value="DIADENOSINE 5,5-P1,P4-TETRAPHOSPHATE PYROPHOSPHOHYDROLASE MUTT"/>
    <property type="match status" value="1"/>
</dbReference>
<dbReference type="Proteomes" id="UP000663829">
    <property type="component" value="Unassembled WGS sequence"/>
</dbReference>
<dbReference type="OrthoDB" id="447842at2759"/>
<name>A0A814ZE66_9BILA</name>
<dbReference type="GO" id="GO:0006167">
    <property type="term" value="P:AMP biosynthetic process"/>
    <property type="evidence" value="ECO:0007669"/>
    <property type="project" value="TreeGrafter"/>
</dbReference>
<dbReference type="Pfam" id="PF00293">
    <property type="entry name" value="NUDIX"/>
    <property type="match status" value="1"/>
</dbReference>
<dbReference type="PROSITE" id="PS51462">
    <property type="entry name" value="NUDIX"/>
    <property type="match status" value="1"/>
</dbReference>
<dbReference type="EMBL" id="CAJNOQ010010061">
    <property type="protein sequence ID" value="CAF1241662.1"/>
    <property type="molecule type" value="Genomic_DNA"/>
</dbReference>
<reference evidence="3" key="1">
    <citation type="submission" date="2021-02" db="EMBL/GenBank/DDBJ databases">
        <authorList>
            <person name="Nowell W R."/>
        </authorList>
    </citation>
    <scope>NUCLEOTIDE SEQUENCE</scope>
</reference>
<dbReference type="GO" id="GO:0006754">
    <property type="term" value="P:ATP biosynthetic process"/>
    <property type="evidence" value="ECO:0007669"/>
    <property type="project" value="TreeGrafter"/>
</dbReference>
<keyword evidence="1" id="KW-0378">Hydrolase</keyword>
<dbReference type="CDD" id="cd02883">
    <property type="entry name" value="NUDIX_Hydrolase"/>
    <property type="match status" value="1"/>
</dbReference>